<dbReference type="EMBL" id="SOHH01000075">
    <property type="protein sequence ID" value="TFD75645.1"/>
    <property type="molecule type" value="Genomic_DNA"/>
</dbReference>
<dbReference type="Proteomes" id="UP000298313">
    <property type="component" value="Unassembled WGS sequence"/>
</dbReference>
<accession>A0A4R9B721</accession>
<dbReference type="OrthoDB" id="9813713at2"/>
<evidence type="ECO:0000313" key="1">
    <source>
        <dbReference type="EMBL" id="TFD75645.1"/>
    </source>
</evidence>
<dbReference type="AlphaFoldDB" id="A0A4R9B721"/>
<gene>
    <name evidence="1" type="ORF">E3T48_11320</name>
</gene>
<name>A0A4R9B721_9MICO</name>
<sequence length="163" mass="17729">MSIGQLNHRNNTATCSYDRNRGLSNGAASIKSANTEGFLIFTKPLFLFDGDCGLCQNAIDRIKSRIAPPIDFATYQSVDLDALDVTLATCLEGPVLVRADRSHVVGVGAMAGMLRTARNPYPLFGRAMIAPGISRLLNHLQPVFYRNRHRLPGGTAACRTQQP</sequence>
<comment type="caution">
    <text evidence="1">The sequence shown here is derived from an EMBL/GenBank/DDBJ whole genome shotgun (WGS) entry which is preliminary data.</text>
</comment>
<dbReference type="RefSeq" id="WP_134524154.1">
    <property type="nucleotide sequence ID" value="NZ_SOHH01000075.1"/>
</dbReference>
<proteinExistence type="predicted"/>
<keyword evidence="2" id="KW-1185">Reference proteome</keyword>
<reference evidence="1 2" key="1">
    <citation type="submission" date="2019-03" db="EMBL/GenBank/DDBJ databases">
        <title>Genomics of glacier-inhabiting Cryobacterium strains.</title>
        <authorList>
            <person name="Liu Q."/>
            <person name="Xin Y.-H."/>
        </authorList>
    </citation>
    <scope>NUCLEOTIDE SEQUENCE [LARGE SCALE GENOMIC DNA]</scope>
    <source>
        <strain evidence="1 2">Hh4</strain>
    </source>
</reference>
<dbReference type="InterPro" id="IPR007263">
    <property type="entry name" value="DCC1-like"/>
</dbReference>
<dbReference type="Pfam" id="PF04134">
    <property type="entry name" value="DCC1-like"/>
    <property type="match status" value="1"/>
</dbReference>
<evidence type="ECO:0000313" key="2">
    <source>
        <dbReference type="Proteomes" id="UP000298313"/>
    </source>
</evidence>
<protein>
    <submittedName>
        <fullName evidence="1">DUF393 domain-containing protein</fullName>
    </submittedName>
</protein>
<organism evidence="1 2">
    <name type="scientific">Cryobacterium fucosi</name>
    <dbReference type="NCBI Taxonomy" id="1259157"/>
    <lineage>
        <taxon>Bacteria</taxon>
        <taxon>Bacillati</taxon>
        <taxon>Actinomycetota</taxon>
        <taxon>Actinomycetes</taxon>
        <taxon>Micrococcales</taxon>
        <taxon>Microbacteriaceae</taxon>
        <taxon>Cryobacterium</taxon>
    </lineage>
</organism>
<dbReference type="GO" id="GO:0015035">
    <property type="term" value="F:protein-disulfide reductase activity"/>
    <property type="evidence" value="ECO:0007669"/>
    <property type="project" value="InterPro"/>
</dbReference>